<dbReference type="RefSeq" id="WP_412442657.1">
    <property type="nucleotide sequence ID" value="NZ_CACRUT010000015.1"/>
</dbReference>
<dbReference type="PROSITE" id="PS00444">
    <property type="entry name" value="POLYPRENYL_SYNTHASE_2"/>
    <property type="match status" value="1"/>
</dbReference>
<dbReference type="AlphaFoldDB" id="A0A6N3CWA8"/>
<dbReference type="PANTHER" id="PTHR12001">
    <property type="entry name" value="GERANYLGERANYL PYROPHOSPHATE SYNTHASE"/>
    <property type="match status" value="1"/>
</dbReference>
<evidence type="ECO:0000256" key="2">
    <source>
        <dbReference type="ARBA" id="ARBA00006706"/>
    </source>
</evidence>
<dbReference type="SFLD" id="SFLDS00005">
    <property type="entry name" value="Isoprenoid_Synthase_Type_I"/>
    <property type="match status" value="1"/>
</dbReference>
<dbReference type="InterPro" id="IPR008949">
    <property type="entry name" value="Isoprenoid_synthase_dom_sf"/>
</dbReference>
<gene>
    <name evidence="7" type="primary">ispB</name>
    <name evidence="7" type="ORF">PCLFYP37_02208</name>
</gene>
<name>A0A6N3CWA8_9BACT</name>
<keyword evidence="5" id="KW-0460">Magnesium</keyword>
<dbReference type="InterPro" id="IPR000092">
    <property type="entry name" value="Polyprenyl_synt"/>
</dbReference>
<evidence type="ECO:0000313" key="7">
    <source>
        <dbReference type="EMBL" id="VYU21306.1"/>
    </source>
</evidence>
<protein>
    <submittedName>
        <fullName evidence="7">Octaprenyl-diphosphate synthase</fullName>
        <ecNumber evidence="7">2.5.1.90</ecNumber>
    </submittedName>
</protein>
<evidence type="ECO:0000256" key="3">
    <source>
        <dbReference type="ARBA" id="ARBA00022679"/>
    </source>
</evidence>
<keyword evidence="3 6" id="KW-0808">Transferase</keyword>
<dbReference type="Gene3D" id="1.10.600.10">
    <property type="entry name" value="Farnesyl Diphosphate Synthase"/>
    <property type="match status" value="1"/>
</dbReference>
<evidence type="ECO:0000256" key="4">
    <source>
        <dbReference type="ARBA" id="ARBA00022723"/>
    </source>
</evidence>
<evidence type="ECO:0000256" key="6">
    <source>
        <dbReference type="RuleBase" id="RU004466"/>
    </source>
</evidence>
<dbReference type="CDD" id="cd00685">
    <property type="entry name" value="Trans_IPPS_HT"/>
    <property type="match status" value="1"/>
</dbReference>
<organism evidence="7">
    <name type="scientific">Paraprevotella clara</name>
    <dbReference type="NCBI Taxonomy" id="454154"/>
    <lineage>
        <taxon>Bacteria</taxon>
        <taxon>Pseudomonadati</taxon>
        <taxon>Bacteroidota</taxon>
        <taxon>Bacteroidia</taxon>
        <taxon>Bacteroidales</taxon>
        <taxon>Prevotellaceae</taxon>
        <taxon>Paraprevotella</taxon>
    </lineage>
</organism>
<dbReference type="GO" id="GO:0106350">
    <property type="term" value="F:all-trans-octaprenyl-diphosphate synthase activity"/>
    <property type="evidence" value="ECO:0007669"/>
    <property type="project" value="UniProtKB-EC"/>
</dbReference>
<keyword evidence="4" id="KW-0479">Metal-binding</keyword>
<dbReference type="PANTHER" id="PTHR12001:SF69">
    <property type="entry name" value="ALL TRANS-POLYPRENYL-DIPHOSPHATE SYNTHASE PDSS1"/>
    <property type="match status" value="1"/>
</dbReference>
<comment type="similarity">
    <text evidence="2 6">Belongs to the FPP/GGPP synthase family.</text>
</comment>
<reference evidence="7" key="1">
    <citation type="submission" date="2019-11" db="EMBL/GenBank/DDBJ databases">
        <authorList>
            <person name="Feng L."/>
        </authorList>
    </citation>
    <scope>NUCLEOTIDE SEQUENCE</scope>
    <source>
        <strain evidence="7">PclaraLFYP37</strain>
    </source>
</reference>
<comment type="cofactor">
    <cofactor evidence="1">
        <name>Mg(2+)</name>
        <dbReference type="ChEBI" id="CHEBI:18420"/>
    </cofactor>
</comment>
<evidence type="ECO:0000256" key="1">
    <source>
        <dbReference type="ARBA" id="ARBA00001946"/>
    </source>
</evidence>
<dbReference type="GO" id="GO:0008299">
    <property type="term" value="P:isoprenoid biosynthetic process"/>
    <property type="evidence" value="ECO:0007669"/>
    <property type="project" value="InterPro"/>
</dbReference>
<dbReference type="EC" id="2.5.1.90" evidence="7"/>
<proteinExistence type="inferred from homology"/>
<evidence type="ECO:0000256" key="5">
    <source>
        <dbReference type="ARBA" id="ARBA00022842"/>
    </source>
</evidence>
<dbReference type="SUPFAM" id="SSF48576">
    <property type="entry name" value="Terpenoid synthases"/>
    <property type="match status" value="1"/>
</dbReference>
<dbReference type="Pfam" id="PF00348">
    <property type="entry name" value="polyprenyl_synt"/>
    <property type="match status" value="1"/>
</dbReference>
<sequence>MDVLTQIRKPVEREMKDFESLFGITLQHQNPLLMIALRHVLSRKGKLMRPILTLLAAKKYGEINDSVLHAAVSLEMLHTASLVHDDVVDESGVRRGQSSVNALLDNKAAVLVGDYLLSTALKHAAMAGDLRVVDWVARLGQTLSDGELQQLSNVKSDEISENQYFDVIRRKTASLFAVCAEVGALLSGASEDEIRRLGEFGTYVGICFQIRDDVFDYYDAEVGKPTGNDMKEGKLTLPVVHAVLQPGAETWHETALKVRAGRATEEEISALVDFTKQSGGIEYARRKMDEFREQAVGLIDSDGNEAVGEALRLYLDFVLKRVS</sequence>
<accession>A0A6N3CWA8</accession>
<dbReference type="GO" id="GO:0046872">
    <property type="term" value="F:metal ion binding"/>
    <property type="evidence" value="ECO:0007669"/>
    <property type="project" value="UniProtKB-KW"/>
</dbReference>
<dbReference type="PROSITE" id="PS00723">
    <property type="entry name" value="POLYPRENYL_SYNTHASE_1"/>
    <property type="match status" value="1"/>
</dbReference>
<dbReference type="EMBL" id="CACRUT010000015">
    <property type="protein sequence ID" value="VYU21306.1"/>
    <property type="molecule type" value="Genomic_DNA"/>
</dbReference>
<dbReference type="InterPro" id="IPR033749">
    <property type="entry name" value="Polyprenyl_synt_CS"/>
</dbReference>